<dbReference type="GeneID" id="14921086"/>
<dbReference type="RefSeq" id="XP_004342349.1">
    <property type="nucleotide sequence ID" value="XM_004342300.1"/>
</dbReference>
<name>L8H3Z8_ACACF</name>
<dbReference type="AlphaFoldDB" id="L8H3Z8"/>
<proteinExistence type="predicted"/>
<protein>
    <submittedName>
        <fullName evidence="2">Uncharacterized protein</fullName>
    </submittedName>
</protein>
<dbReference type="VEuPathDB" id="AmoebaDB:ACA1_117120"/>
<evidence type="ECO:0000313" key="3">
    <source>
        <dbReference type="Proteomes" id="UP000011083"/>
    </source>
</evidence>
<keyword evidence="3" id="KW-1185">Reference proteome</keyword>
<dbReference type="KEGG" id="acan:ACA1_117120"/>
<accession>L8H3Z8</accession>
<evidence type="ECO:0000256" key="1">
    <source>
        <dbReference type="SAM" id="MobiDB-lite"/>
    </source>
</evidence>
<reference evidence="2 3" key="1">
    <citation type="journal article" date="2013" name="Genome Biol.">
        <title>Genome of Acanthamoeba castellanii highlights extensive lateral gene transfer and early evolution of tyrosine kinase signaling.</title>
        <authorList>
            <person name="Clarke M."/>
            <person name="Lohan A.J."/>
            <person name="Liu B."/>
            <person name="Lagkouvardos I."/>
            <person name="Roy S."/>
            <person name="Zafar N."/>
            <person name="Bertelli C."/>
            <person name="Schilde C."/>
            <person name="Kianianmomeni A."/>
            <person name="Burglin T.R."/>
            <person name="Frech C."/>
            <person name="Turcotte B."/>
            <person name="Kopec K.O."/>
            <person name="Synnott J.M."/>
            <person name="Choo C."/>
            <person name="Paponov I."/>
            <person name="Finkler A."/>
            <person name="Soon Heng Tan C."/>
            <person name="Hutchins A.P."/>
            <person name="Weinmeier T."/>
            <person name="Rattei T."/>
            <person name="Chu J.S."/>
            <person name="Gimenez G."/>
            <person name="Irimia M."/>
            <person name="Rigden D.J."/>
            <person name="Fitzpatrick D.A."/>
            <person name="Lorenzo-Morales J."/>
            <person name="Bateman A."/>
            <person name="Chiu C.H."/>
            <person name="Tang P."/>
            <person name="Hegemann P."/>
            <person name="Fromm H."/>
            <person name="Raoult D."/>
            <person name="Greub G."/>
            <person name="Miranda-Saavedra D."/>
            <person name="Chen N."/>
            <person name="Nash P."/>
            <person name="Ginger M.L."/>
            <person name="Horn M."/>
            <person name="Schaap P."/>
            <person name="Caler L."/>
            <person name="Loftus B."/>
        </authorList>
    </citation>
    <scope>NUCLEOTIDE SEQUENCE [LARGE SCALE GENOMIC DNA]</scope>
    <source>
        <strain evidence="2 3">Neff</strain>
    </source>
</reference>
<sequence>MDRETSLDGEEEGTCLLRLVEAKWADSLPPWGRQHHHAPRVASSRAGPPATSSSSSSPPPSPLVMRLSSTTRPADDATDVFPRLGSSPRASRTNFGHLLMVVK</sequence>
<feature type="compositionally biased region" description="Low complexity" evidence="1">
    <location>
        <begin position="42"/>
        <end position="56"/>
    </location>
</feature>
<gene>
    <name evidence="2" type="ORF">ACA1_117120</name>
</gene>
<dbReference type="Proteomes" id="UP000011083">
    <property type="component" value="Unassembled WGS sequence"/>
</dbReference>
<dbReference type="EMBL" id="KB007926">
    <property type="protein sequence ID" value="ELR20239.1"/>
    <property type="molecule type" value="Genomic_DNA"/>
</dbReference>
<feature type="region of interest" description="Disordered" evidence="1">
    <location>
        <begin position="29"/>
        <end position="103"/>
    </location>
</feature>
<evidence type="ECO:0000313" key="2">
    <source>
        <dbReference type="EMBL" id="ELR20239.1"/>
    </source>
</evidence>
<organism evidence="2 3">
    <name type="scientific">Acanthamoeba castellanii (strain ATCC 30010 / Neff)</name>
    <dbReference type="NCBI Taxonomy" id="1257118"/>
    <lineage>
        <taxon>Eukaryota</taxon>
        <taxon>Amoebozoa</taxon>
        <taxon>Discosea</taxon>
        <taxon>Longamoebia</taxon>
        <taxon>Centramoebida</taxon>
        <taxon>Acanthamoebidae</taxon>
        <taxon>Acanthamoeba</taxon>
    </lineage>
</organism>